<dbReference type="Gene3D" id="1.10.10.10">
    <property type="entry name" value="Winged helix-like DNA-binding domain superfamily/Winged helix DNA-binding domain"/>
    <property type="match status" value="1"/>
</dbReference>
<name>A0ABT5U539_9GAMM</name>
<dbReference type="EMBL" id="JAPMOU010000004">
    <property type="protein sequence ID" value="MDE1461340.1"/>
    <property type="molecule type" value="Genomic_DNA"/>
</dbReference>
<evidence type="ECO:0000256" key="4">
    <source>
        <dbReference type="ARBA" id="ARBA00023163"/>
    </source>
</evidence>
<dbReference type="Pfam" id="PF03466">
    <property type="entry name" value="LysR_substrate"/>
    <property type="match status" value="1"/>
</dbReference>
<evidence type="ECO:0000313" key="7">
    <source>
        <dbReference type="Proteomes" id="UP001528823"/>
    </source>
</evidence>
<dbReference type="PROSITE" id="PS50931">
    <property type="entry name" value="HTH_LYSR"/>
    <property type="match status" value="1"/>
</dbReference>
<proteinExistence type="inferred from homology"/>
<comment type="caution">
    <text evidence="6">The sequence shown here is derived from an EMBL/GenBank/DDBJ whole genome shotgun (WGS) entry which is preliminary data.</text>
</comment>
<gene>
    <name evidence="6" type="ORF">ORQ98_05105</name>
</gene>
<dbReference type="SUPFAM" id="SSF46785">
    <property type="entry name" value="Winged helix' DNA-binding domain"/>
    <property type="match status" value="1"/>
</dbReference>
<accession>A0ABT5U539</accession>
<keyword evidence="4" id="KW-0804">Transcription</keyword>
<feature type="domain" description="HTH lysR-type" evidence="5">
    <location>
        <begin position="1"/>
        <end position="59"/>
    </location>
</feature>
<keyword evidence="2" id="KW-0805">Transcription regulation</keyword>
<sequence>MKSIYRMLVFAEVVQTGSFTRAAEMLGHTRSGVSQHISLLEEELGVRLMNRSTRRLSLTEEGRVFARRCQSIKELVNISFEEVQSQASSPEGPLVITAPHAFESQLILPTLTQLCKLFPKIEPKLIINDQRLDLLSHKIDIAISVGALPDSNYKARKLGELTEIFCAAPAKLEQLGEINQPEQLAALPHIATSWQERRKQQTLLWNGEKIKLKLQHQFRVNTLPSAVNIAEQALGIALLPDIYAQDLIKQGKLVQVFPHVRSEPREVYCIHPYSQQVPLKVRTYINLLIDRINIDRNS</sequence>
<dbReference type="PANTHER" id="PTHR30537">
    <property type="entry name" value="HTH-TYPE TRANSCRIPTIONAL REGULATOR"/>
    <property type="match status" value="1"/>
</dbReference>
<dbReference type="InterPro" id="IPR000847">
    <property type="entry name" value="LysR_HTH_N"/>
</dbReference>
<dbReference type="PANTHER" id="PTHR30537:SF30">
    <property type="entry name" value="TRANSCRIPTIONAL REGULATOR-RELATED"/>
    <property type="match status" value="1"/>
</dbReference>
<dbReference type="Pfam" id="PF00126">
    <property type="entry name" value="HTH_1"/>
    <property type="match status" value="1"/>
</dbReference>
<keyword evidence="3" id="KW-0238">DNA-binding</keyword>
<evidence type="ECO:0000256" key="1">
    <source>
        <dbReference type="ARBA" id="ARBA00009437"/>
    </source>
</evidence>
<dbReference type="InterPro" id="IPR036388">
    <property type="entry name" value="WH-like_DNA-bd_sf"/>
</dbReference>
<evidence type="ECO:0000313" key="6">
    <source>
        <dbReference type="EMBL" id="MDE1461340.1"/>
    </source>
</evidence>
<dbReference type="Proteomes" id="UP001528823">
    <property type="component" value="Unassembled WGS sequence"/>
</dbReference>
<dbReference type="InterPro" id="IPR036390">
    <property type="entry name" value="WH_DNA-bd_sf"/>
</dbReference>
<comment type="similarity">
    <text evidence="1">Belongs to the LysR transcriptional regulatory family.</text>
</comment>
<keyword evidence="7" id="KW-1185">Reference proteome</keyword>
<dbReference type="CDD" id="cd08422">
    <property type="entry name" value="PBP2_CrgA_like"/>
    <property type="match status" value="1"/>
</dbReference>
<dbReference type="SUPFAM" id="SSF53850">
    <property type="entry name" value="Periplasmic binding protein-like II"/>
    <property type="match status" value="1"/>
</dbReference>
<evidence type="ECO:0000256" key="3">
    <source>
        <dbReference type="ARBA" id="ARBA00023125"/>
    </source>
</evidence>
<dbReference type="RefSeq" id="WP_274687704.1">
    <property type="nucleotide sequence ID" value="NZ_JAPMOU010000004.1"/>
</dbReference>
<dbReference type="InterPro" id="IPR058163">
    <property type="entry name" value="LysR-type_TF_proteobact-type"/>
</dbReference>
<dbReference type="Gene3D" id="3.40.190.290">
    <property type="match status" value="1"/>
</dbReference>
<evidence type="ECO:0000259" key="5">
    <source>
        <dbReference type="PROSITE" id="PS50931"/>
    </source>
</evidence>
<reference evidence="6 7" key="1">
    <citation type="submission" date="2022-11" db="EMBL/GenBank/DDBJ databases">
        <title>Spartinivicinus poritis sp. nov., isolated from scleractinian coral Porites lutea.</title>
        <authorList>
            <person name="Zhang G."/>
            <person name="Cai L."/>
            <person name="Wei Q."/>
        </authorList>
    </citation>
    <scope>NUCLEOTIDE SEQUENCE [LARGE SCALE GENOMIC DNA]</scope>
    <source>
        <strain evidence="6 7">A2-2</strain>
    </source>
</reference>
<evidence type="ECO:0000256" key="2">
    <source>
        <dbReference type="ARBA" id="ARBA00023015"/>
    </source>
</evidence>
<dbReference type="InterPro" id="IPR005119">
    <property type="entry name" value="LysR_subst-bd"/>
</dbReference>
<organism evidence="6 7">
    <name type="scientific">Spartinivicinus poritis</name>
    <dbReference type="NCBI Taxonomy" id="2994640"/>
    <lineage>
        <taxon>Bacteria</taxon>
        <taxon>Pseudomonadati</taxon>
        <taxon>Pseudomonadota</taxon>
        <taxon>Gammaproteobacteria</taxon>
        <taxon>Oceanospirillales</taxon>
        <taxon>Zooshikellaceae</taxon>
        <taxon>Spartinivicinus</taxon>
    </lineage>
</organism>
<protein>
    <submittedName>
        <fullName evidence="6">LysR family transcriptional regulator</fullName>
    </submittedName>
</protein>
<dbReference type="PRINTS" id="PR00039">
    <property type="entry name" value="HTHLYSR"/>
</dbReference>